<organism evidence="1 2">
    <name type="scientific">Methylobacterium fujisawaense</name>
    <dbReference type="NCBI Taxonomy" id="107400"/>
    <lineage>
        <taxon>Bacteria</taxon>
        <taxon>Pseudomonadati</taxon>
        <taxon>Pseudomonadota</taxon>
        <taxon>Alphaproteobacteria</taxon>
        <taxon>Hyphomicrobiales</taxon>
        <taxon>Methylobacteriaceae</taxon>
        <taxon>Methylobacterium</taxon>
    </lineage>
</organism>
<protein>
    <submittedName>
        <fullName evidence="1">Uncharacterized protein</fullName>
    </submittedName>
</protein>
<evidence type="ECO:0000313" key="1">
    <source>
        <dbReference type="EMBL" id="MBA9061660.1"/>
    </source>
</evidence>
<sequence length="88" mass="9825">MRTSALAFLDRHGAEAPRLGWTAEPLFGGHPEHGVLRVVYAGTLMVNDRPAIAVEPNRIVFDRFCVDRTKPGQTWGPPVWEFAAKRRG</sequence>
<evidence type="ECO:0000313" key="2">
    <source>
        <dbReference type="Proteomes" id="UP000565455"/>
    </source>
</evidence>
<dbReference type="Proteomes" id="UP000565455">
    <property type="component" value="Unassembled WGS sequence"/>
</dbReference>
<comment type="caution">
    <text evidence="1">The sequence shown here is derived from an EMBL/GenBank/DDBJ whole genome shotgun (WGS) entry which is preliminary data.</text>
</comment>
<proteinExistence type="predicted"/>
<gene>
    <name evidence="1" type="ORF">GGQ91_001037</name>
</gene>
<dbReference type="GeneID" id="96602781"/>
<name>A0ABR6D788_9HYPH</name>
<reference evidence="1 2" key="1">
    <citation type="submission" date="2020-08" db="EMBL/GenBank/DDBJ databases">
        <title>Genomic Encyclopedia of Type Strains, Phase IV (KMG-IV): sequencing the most valuable type-strain genomes for metagenomic binning, comparative biology and taxonomic classification.</title>
        <authorList>
            <person name="Goeker M."/>
        </authorList>
    </citation>
    <scope>NUCLEOTIDE SEQUENCE [LARGE SCALE GENOMIC DNA]</scope>
    <source>
        <strain evidence="1 2">DSM 5686</strain>
    </source>
</reference>
<dbReference type="EMBL" id="JACJIM010000002">
    <property type="protein sequence ID" value="MBA9061660.1"/>
    <property type="molecule type" value="Genomic_DNA"/>
</dbReference>
<dbReference type="RefSeq" id="WP_246410583.1">
    <property type="nucleotide sequence ID" value="NZ_JACJIM010000002.1"/>
</dbReference>
<accession>A0ABR6D788</accession>
<keyword evidence="2" id="KW-1185">Reference proteome</keyword>